<feature type="region of interest" description="Disordered" evidence="1">
    <location>
        <begin position="1"/>
        <end position="37"/>
    </location>
</feature>
<feature type="compositionally biased region" description="Low complexity" evidence="1">
    <location>
        <begin position="71"/>
        <end position="84"/>
    </location>
</feature>
<evidence type="ECO:0000313" key="3">
    <source>
        <dbReference type="EMBL" id="MFC4059105.1"/>
    </source>
</evidence>
<protein>
    <submittedName>
        <fullName evidence="3">DUF305 domain-containing protein</fullName>
    </submittedName>
</protein>
<evidence type="ECO:0000259" key="2">
    <source>
        <dbReference type="Pfam" id="PF03713"/>
    </source>
</evidence>
<dbReference type="EMBL" id="JBHSBM010000016">
    <property type="protein sequence ID" value="MFC4059105.1"/>
    <property type="molecule type" value="Genomic_DNA"/>
</dbReference>
<feature type="compositionally biased region" description="Basic and acidic residues" evidence="1">
    <location>
        <begin position="17"/>
        <end position="37"/>
    </location>
</feature>
<feature type="region of interest" description="Disordered" evidence="1">
    <location>
        <begin position="71"/>
        <end position="93"/>
    </location>
</feature>
<proteinExistence type="predicted"/>
<reference evidence="4" key="1">
    <citation type="journal article" date="2019" name="Int. J. Syst. Evol. Microbiol.">
        <title>The Global Catalogue of Microorganisms (GCM) 10K type strain sequencing project: providing services to taxonomists for standard genome sequencing and annotation.</title>
        <authorList>
            <consortium name="The Broad Institute Genomics Platform"/>
            <consortium name="The Broad Institute Genome Sequencing Center for Infectious Disease"/>
            <person name="Wu L."/>
            <person name="Ma J."/>
        </authorList>
    </citation>
    <scope>NUCLEOTIDE SEQUENCE [LARGE SCALE GENOMIC DNA]</scope>
    <source>
        <strain evidence="4">TBRC 4489</strain>
    </source>
</reference>
<evidence type="ECO:0000313" key="4">
    <source>
        <dbReference type="Proteomes" id="UP001595850"/>
    </source>
</evidence>
<dbReference type="PANTHER" id="PTHR36933:SF1">
    <property type="entry name" value="SLL0788 PROTEIN"/>
    <property type="match status" value="1"/>
</dbReference>
<organism evidence="3 4">
    <name type="scientific">Planomonospora corallina</name>
    <dbReference type="NCBI Taxonomy" id="1806052"/>
    <lineage>
        <taxon>Bacteria</taxon>
        <taxon>Bacillati</taxon>
        <taxon>Actinomycetota</taxon>
        <taxon>Actinomycetes</taxon>
        <taxon>Streptosporangiales</taxon>
        <taxon>Streptosporangiaceae</taxon>
        <taxon>Planomonospora</taxon>
    </lineage>
</organism>
<gene>
    <name evidence="3" type="ORF">ACFOWE_12410</name>
</gene>
<keyword evidence="4" id="KW-1185">Reference proteome</keyword>
<sequence>MERTGPWGVPAGWPATPRDDPEKDDPEKRAADMSTERSAARALALAGAAGACALALLAACGGGGDPAATPGATTGGTTTAGTTAAPPPGTEQVTDFNDVDVAFAQRMIQHHELAVTLAGLAGTRASDPEVKELAAEIRSTRAPQIAAMTGWLTAWGKPTEPMGTGQEIPGMAAQSPLGRLQTAEDAEFDRTFSQIMVTRHEEALRTAETELEGGLHPGARELAENVETTLRSETERMRKILDRL</sequence>
<dbReference type="RefSeq" id="WP_377287422.1">
    <property type="nucleotide sequence ID" value="NZ_JBHSBM010000016.1"/>
</dbReference>
<comment type="caution">
    <text evidence="3">The sequence shown here is derived from an EMBL/GenBank/DDBJ whole genome shotgun (WGS) entry which is preliminary data.</text>
</comment>
<dbReference type="InterPro" id="IPR012347">
    <property type="entry name" value="Ferritin-like"/>
</dbReference>
<dbReference type="PANTHER" id="PTHR36933">
    <property type="entry name" value="SLL0788 PROTEIN"/>
    <property type="match status" value="1"/>
</dbReference>
<evidence type="ECO:0000256" key="1">
    <source>
        <dbReference type="SAM" id="MobiDB-lite"/>
    </source>
</evidence>
<feature type="domain" description="DUF305" evidence="2">
    <location>
        <begin position="100"/>
        <end position="241"/>
    </location>
</feature>
<accession>A0ABV8I5A9</accession>
<dbReference type="Pfam" id="PF03713">
    <property type="entry name" value="DUF305"/>
    <property type="match status" value="1"/>
</dbReference>
<dbReference type="Proteomes" id="UP001595850">
    <property type="component" value="Unassembled WGS sequence"/>
</dbReference>
<name>A0ABV8I5A9_9ACTN</name>
<dbReference type="InterPro" id="IPR005183">
    <property type="entry name" value="DUF305_CopM-like"/>
</dbReference>
<dbReference type="Gene3D" id="1.20.1260.10">
    <property type="match status" value="1"/>
</dbReference>